<feature type="non-terminal residue" evidence="2">
    <location>
        <position position="1"/>
    </location>
</feature>
<sequence length="50" mass="5472">CRSSRYSGPRGRSSEATWRQSAPISSVSRGSVSRTHRAVLLICDHEPESA</sequence>
<organism evidence="2">
    <name type="scientific">uncultured Solirubrobacterales bacterium</name>
    <dbReference type="NCBI Taxonomy" id="768556"/>
    <lineage>
        <taxon>Bacteria</taxon>
        <taxon>Bacillati</taxon>
        <taxon>Actinomycetota</taxon>
        <taxon>Thermoleophilia</taxon>
        <taxon>Solirubrobacterales</taxon>
        <taxon>environmental samples</taxon>
    </lineage>
</organism>
<accession>A0A6J4SKJ3</accession>
<reference evidence="2" key="1">
    <citation type="submission" date="2020-02" db="EMBL/GenBank/DDBJ databases">
        <authorList>
            <person name="Meier V. D."/>
        </authorList>
    </citation>
    <scope>NUCLEOTIDE SEQUENCE</scope>
    <source>
        <strain evidence="2">AVDCRST_MAG17</strain>
    </source>
</reference>
<feature type="compositionally biased region" description="Polar residues" evidence="1">
    <location>
        <begin position="15"/>
        <end position="31"/>
    </location>
</feature>
<name>A0A6J4SKJ3_9ACTN</name>
<dbReference type="AlphaFoldDB" id="A0A6J4SKJ3"/>
<feature type="compositionally biased region" description="Low complexity" evidence="1">
    <location>
        <begin position="1"/>
        <end position="11"/>
    </location>
</feature>
<proteinExistence type="predicted"/>
<evidence type="ECO:0000313" key="2">
    <source>
        <dbReference type="EMBL" id="CAA9495758.1"/>
    </source>
</evidence>
<feature type="region of interest" description="Disordered" evidence="1">
    <location>
        <begin position="1"/>
        <end position="31"/>
    </location>
</feature>
<evidence type="ECO:0000256" key="1">
    <source>
        <dbReference type="SAM" id="MobiDB-lite"/>
    </source>
</evidence>
<protein>
    <submittedName>
        <fullName evidence="2">Uncharacterized protein</fullName>
    </submittedName>
</protein>
<feature type="non-terminal residue" evidence="2">
    <location>
        <position position="50"/>
    </location>
</feature>
<gene>
    <name evidence="2" type="ORF">AVDCRST_MAG17-1085</name>
</gene>
<dbReference type="EMBL" id="CADCVV010000074">
    <property type="protein sequence ID" value="CAA9495758.1"/>
    <property type="molecule type" value="Genomic_DNA"/>
</dbReference>